<comment type="caution">
    <text evidence="1">The sequence shown here is derived from an EMBL/GenBank/DDBJ whole genome shotgun (WGS) entry which is preliminary data.</text>
</comment>
<name>A0A437MEW1_9PROT</name>
<reference evidence="1 2" key="1">
    <citation type="submission" date="2019-01" db="EMBL/GenBank/DDBJ databases">
        <authorList>
            <person name="Chen W.-M."/>
        </authorList>
    </citation>
    <scope>NUCLEOTIDE SEQUENCE [LARGE SCALE GENOMIC DNA]</scope>
    <source>
        <strain evidence="1 2">CCP-6</strain>
    </source>
</reference>
<gene>
    <name evidence="1" type="ORF">EOD42_13635</name>
</gene>
<keyword evidence="2" id="KW-1185">Reference proteome</keyword>
<sequence>MARIPIHYDSFMISNGLKGSERASVGRITHHTLIRDADDMTVSAYDHHIARLTNIVPGDVSTFRTVCLEWRIVVVVRCPGVSTLRAGNLGIGVTGKPEEDKQGLKVGNDVVRRSNGELIVGDYDLMSVFAAEGHGYEKIEFTRDGAGHSANWTNPEAERLFLRFNASLTIKLEHGANDDWKTDNPIYQNIRNNGVIGHRSYVAFTDTGEYRLLGSPGALKNYYLNVLKVEWPYNV</sequence>
<dbReference type="Proteomes" id="UP000282957">
    <property type="component" value="Unassembled WGS sequence"/>
</dbReference>
<organism evidence="1 2">
    <name type="scientific">Rhodovarius crocodyli</name>
    <dbReference type="NCBI Taxonomy" id="1979269"/>
    <lineage>
        <taxon>Bacteria</taxon>
        <taxon>Pseudomonadati</taxon>
        <taxon>Pseudomonadota</taxon>
        <taxon>Alphaproteobacteria</taxon>
        <taxon>Acetobacterales</taxon>
        <taxon>Roseomonadaceae</taxon>
        <taxon>Rhodovarius</taxon>
    </lineage>
</organism>
<evidence type="ECO:0000313" key="1">
    <source>
        <dbReference type="EMBL" id="RVT96156.1"/>
    </source>
</evidence>
<dbReference type="RefSeq" id="WP_127788089.1">
    <property type="nucleotide sequence ID" value="NZ_SACL01000004.1"/>
</dbReference>
<dbReference type="AlphaFoldDB" id="A0A437MEW1"/>
<protein>
    <submittedName>
        <fullName evidence="1">Uncharacterized protein</fullName>
    </submittedName>
</protein>
<evidence type="ECO:0000313" key="2">
    <source>
        <dbReference type="Proteomes" id="UP000282957"/>
    </source>
</evidence>
<proteinExistence type="predicted"/>
<dbReference type="OrthoDB" id="7260753at2"/>
<accession>A0A437MEW1</accession>
<dbReference type="EMBL" id="SACL01000004">
    <property type="protein sequence ID" value="RVT96156.1"/>
    <property type="molecule type" value="Genomic_DNA"/>
</dbReference>